<reference evidence="2" key="1">
    <citation type="journal article" date="2018" name="Nat. Plants">
        <title>Whole-genome landscape of Medicago truncatula symbiotic genes.</title>
        <authorList>
            <person name="Pecrix Y."/>
            <person name="Gamas P."/>
            <person name="Carrere S."/>
        </authorList>
    </citation>
    <scope>NUCLEOTIDE SEQUENCE</scope>
    <source>
        <tissue evidence="2">Leaves</tissue>
    </source>
</reference>
<sequence length="49" mass="5341">MEPLIVKLAPYITTTITESVDAALRPPEKSPTTFSCLSPSDRVSLTFSE</sequence>
<name>A0A396IDZ0_MEDTR</name>
<feature type="compositionally biased region" description="Polar residues" evidence="1">
    <location>
        <begin position="30"/>
        <end position="49"/>
    </location>
</feature>
<evidence type="ECO:0000313" key="2">
    <source>
        <dbReference type="EMBL" id="RHN63742.1"/>
    </source>
</evidence>
<dbReference type="EMBL" id="PSQE01000004">
    <property type="protein sequence ID" value="RHN63742.1"/>
    <property type="molecule type" value="Genomic_DNA"/>
</dbReference>
<dbReference type="Gramene" id="rna26484">
    <property type="protein sequence ID" value="RHN63742.1"/>
    <property type="gene ID" value="gene26484"/>
</dbReference>
<organism evidence="2">
    <name type="scientific">Medicago truncatula</name>
    <name type="common">Barrel medic</name>
    <name type="synonym">Medicago tribuloides</name>
    <dbReference type="NCBI Taxonomy" id="3880"/>
    <lineage>
        <taxon>Eukaryota</taxon>
        <taxon>Viridiplantae</taxon>
        <taxon>Streptophyta</taxon>
        <taxon>Embryophyta</taxon>
        <taxon>Tracheophyta</taxon>
        <taxon>Spermatophyta</taxon>
        <taxon>Magnoliopsida</taxon>
        <taxon>eudicotyledons</taxon>
        <taxon>Gunneridae</taxon>
        <taxon>Pentapetalae</taxon>
        <taxon>rosids</taxon>
        <taxon>fabids</taxon>
        <taxon>Fabales</taxon>
        <taxon>Fabaceae</taxon>
        <taxon>Papilionoideae</taxon>
        <taxon>50 kb inversion clade</taxon>
        <taxon>NPAAA clade</taxon>
        <taxon>Hologalegina</taxon>
        <taxon>IRL clade</taxon>
        <taxon>Trifolieae</taxon>
        <taxon>Medicago</taxon>
    </lineage>
</organism>
<gene>
    <name evidence="2" type="ORF">MtrunA17_Chr4g0061621</name>
</gene>
<accession>A0A396IDZ0</accession>
<comment type="caution">
    <text evidence="2">The sequence shown here is derived from an EMBL/GenBank/DDBJ whole genome shotgun (WGS) entry which is preliminary data.</text>
</comment>
<protein>
    <submittedName>
        <fullName evidence="2">Uncharacterized protein</fullName>
    </submittedName>
</protein>
<dbReference type="Proteomes" id="UP000265566">
    <property type="component" value="Chromosome 4"/>
</dbReference>
<dbReference type="AlphaFoldDB" id="A0A396IDZ0"/>
<evidence type="ECO:0000256" key="1">
    <source>
        <dbReference type="SAM" id="MobiDB-lite"/>
    </source>
</evidence>
<proteinExistence type="predicted"/>
<feature type="region of interest" description="Disordered" evidence="1">
    <location>
        <begin position="23"/>
        <end position="49"/>
    </location>
</feature>